<accession>A0A367V323</accession>
<organism evidence="2 3">
    <name type="scientific">Thalassospira profundimaris</name>
    <dbReference type="NCBI Taxonomy" id="502049"/>
    <lineage>
        <taxon>Bacteria</taxon>
        <taxon>Pseudomonadati</taxon>
        <taxon>Pseudomonadota</taxon>
        <taxon>Alphaproteobacteria</taxon>
        <taxon>Rhodospirillales</taxon>
        <taxon>Thalassospiraceae</taxon>
        <taxon>Thalassospira</taxon>
    </lineage>
</organism>
<dbReference type="AlphaFoldDB" id="A0A367V323"/>
<evidence type="ECO:0000313" key="2">
    <source>
        <dbReference type="EMBL" id="RCK19585.1"/>
    </source>
</evidence>
<feature type="compositionally biased region" description="Low complexity" evidence="1">
    <location>
        <begin position="259"/>
        <end position="280"/>
    </location>
</feature>
<name>A0A367V323_9PROT</name>
<feature type="compositionally biased region" description="Pro residues" evidence="1">
    <location>
        <begin position="226"/>
        <end position="244"/>
    </location>
</feature>
<sequence length="280" mass="29693">MAQLSDLQLRGLASAELGAGVELDPGFVDPYPDAACWGWALCGGPSVHGNAEPAEIFDRAIARNAAGIMTGLRDGFTDWVHVAFNANAAANNQAAVIAENFNRAIIELDENAERACRLAFAKLCMIVNGLTPAVAPTNYKIVMASDHWYSWEHWSLGLRNDIAAPENPEWQYTQRDAGVNPVNTRSDEVWGDHPILTEIFVTQLHDGHLTYLQHAEGWPAVAEPPAGDPPTPPHSGPQPSPADPSPLTVSPTGGNDSISPASGADTTATTGASTGEDQVT</sequence>
<proteinExistence type="predicted"/>
<reference evidence="2 3" key="1">
    <citation type="submission" date="2014-07" db="EMBL/GenBank/DDBJ databases">
        <title>Draft genome sequence of Thalassospira profundimaris R8-17.</title>
        <authorList>
            <person name="Lai Q."/>
            <person name="Shao Z."/>
        </authorList>
    </citation>
    <scope>NUCLEOTIDE SEQUENCE [LARGE SCALE GENOMIC DNA]</scope>
    <source>
        <strain evidence="2 3">R8-17</strain>
    </source>
</reference>
<evidence type="ECO:0000256" key="1">
    <source>
        <dbReference type="SAM" id="MobiDB-lite"/>
    </source>
</evidence>
<evidence type="ECO:0000313" key="3">
    <source>
        <dbReference type="Proteomes" id="UP000253061"/>
    </source>
</evidence>
<gene>
    <name evidence="2" type="ORF">TH6_18460</name>
</gene>
<comment type="caution">
    <text evidence="2">The sequence shown here is derived from an EMBL/GenBank/DDBJ whole genome shotgun (WGS) entry which is preliminary data.</text>
</comment>
<protein>
    <submittedName>
        <fullName evidence="2">Uncharacterized protein</fullName>
    </submittedName>
</protein>
<dbReference type="RefSeq" id="WP_062954461.1">
    <property type="nucleotide sequence ID" value="NZ_JPWB01000010.1"/>
</dbReference>
<dbReference type="EMBL" id="JPWB01000010">
    <property type="protein sequence ID" value="RCK19585.1"/>
    <property type="molecule type" value="Genomic_DNA"/>
</dbReference>
<feature type="region of interest" description="Disordered" evidence="1">
    <location>
        <begin position="220"/>
        <end position="280"/>
    </location>
</feature>
<feature type="compositionally biased region" description="Polar residues" evidence="1">
    <location>
        <begin position="247"/>
        <end position="258"/>
    </location>
</feature>
<dbReference type="Proteomes" id="UP000253061">
    <property type="component" value="Unassembled WGS sequence"/>
</dbReference>